<reference evidence="2 3" key="1">
    <citation type="journal article" date="2019" name="Int. J. Syst. Evol. Microbiol.">
        <title>The Global Catalogue of Microorganisms (GCM) 10K type strain sequencing project: providing services to taxonomists for standard genome sequencing and annotation.</title>
        <authorList>
            <consortium name="The Broad Institute Genomics Platform"/>
            <consortium name="The Broad Institute Genome Sequencing Center for Infectious Disease"/>
            <person name="Wu L."/>
            <person name="Ma J."/>
        </authorList>
    </citation>
    <scope>NUCLEOTIDE SEQUENCE [LARGE SCALE GENOMIC DNA]</scope>
    <source>
        <strain evidence="2 3">JCM 14546</strain>
    </source>
</reference>
<protein>
    <recommendedName>
        <fullName evidence="4">DNA-directed RNA polymerase subunit beta</fullName>
    </recommendedName>
</protein>
<keyword evidence="3" id="KW-1185">Reference proteome</keyword>
<comment type="caution">
    <text evidence="2">The sequence shown here is derived from an EMBL/GenBank/DDBJ whole genome shotgun (WGS) entry which is preliminary data.</text>
</comment>
<feature type="compositionally biased region" description="Basic residues" evidence="1">
    <location>
        <begin position="1"/>
        <end position="10"/>
    </location>
</feature>
<organism evidence="2 3">
    <name type="scientific">Brevibacterium samyangense</name>
    <dbReference type="NCBI Taxonomy" id="366888"/>
    <lineage>
        <taxon>Bacteria</taxon>
        <taxon>Bacillati</taxon>
        <taxon>Actinomycetota</taxon>
        <taxon>Actinomycetes</taxon>
        <taxon>Micrococcales</taxon>
        <taxon>Brevibacteriaceae</taxon>
        <taxon>Brevibacterium</taxon>
    </lineage>
</organism>
<evidence type="ECO:0000256" key="1">
    <source>
        <dbReference type="SAM" id="MobiDB-lite"/>
    </source>
</evidence>
<dbReference type="EMBL" id="BAAANO010000037">
    <property type="protein sequence ID" value="GAA2015370.1"/>
    <property type="molecule type" value="Genomic_DNA"/>
</dbReference>
<accession>A0ABN2TNC7</accession>
<evidence type="ECO:0000313" key="2">
    <source>
        <dbReference type="EMBL" id="GAA2015370.1"/>
    </source>
</evidence>
<gene>
    <name evidence="2" type="ORF">GCM10009755_28910</name>
</gene>
<evidence type="ECO:0008006" key="4">
    <source>
        <dbReference type="Google" id="ProtNLM"/>
    </source>
</evidence>
<sequence>MGAMNKRFHKPVPVASLDTSDPRSDPSTQAELAHATAALLIRRVGDDPEVRDEAAVRRFVGLADELGIEVIAQMWSTAPAVSLPGSLWRLYALREWIRRQPAAASRWYAAGMHGQSVAEVVAGVETPPGPEEVARAADEILAGAFTGDYGVALLRAAAFVTVTARGRAVDEHEESVDLANFGALADDLVAAGRAWRAGHLD</sequence>
<evidence type="ECO:0000313" key="3">
    <source>
        <dbReference type="Proteomes" id="UP001500755"/>
    </source>
</evidence>
<proteinExistence type="predicted"/>
<name>A0ABN2TNC7_9MICO</name>
<dbReference type="Proteomes" id="UP001500755">
    <property type="component" value="Unassembled WGS sequence"/>
</dbReference>
<feature type="region of interest" description="Disordered" evidence="1">
    <location>
        <begin position="1"/>
        <end position="29"/>
    </location>
</feature>